<evidence type="ECO:0000256" key="1">
    <source>
        <dbReference type="ARBA" id="ARBA00001974"/>
    </source>
</evidence>
<dbReference type="OrthoDB" id="7777654at2759"/>
<keyword evidence="7" id="KW-1185">Reference proteome</keyword>
<dbReference type="GeneID" id="54462884"/>
<evidence type="ECO:0000313" key="7">
    <source>
        <dbReference type="Proteomes" id="UP000504636"/>
    </source>
</evidence>
<dbReference type="GO" id="GO:0008202">
    <property type="term" value="P:steroid metabolic process"/>
    <property type="evidence" value="ECO:0007669"/>
    <property type="project" value="UniProtKB-ARBA"/>
</dbReference>
<dbReference type="InterPro" id="IPR050315">
    <property type="entry name" value="FAD-oxidoreductase_2"/>
</dbReference>
<evidence type="ECO:0000313" key="8">
    <source>
        <dbReference type="RefSeq" id="XP_033577559.1"/>
    </source>
</evidence>
<dbReference type="SUPFAM" id="SSF51905">
    <property type="entry name" value="FAD/NAD(P)-binding domain"/>
    <property type="match status" value="1"/>
</dbReference>
<dbReference type="InterPro" id="IPR003953">
    <property type="entry name" value="FAD-dep_OxRdtase_2_FAD-bd"/>
</dbReference>
<name>A0A6A6YRK1_9PEZI</name>
<reference evidence="8" key="2">
    <citation type="submission" date="2020-04" db="EMBL/GenBank/DDBJ databases">
        <authorList>
            <consortium name="NCBI Genome Project"/>
        </authorList>
    </citation>
    <scope>NUCLEOTIDE SEQUENCE</scope>
    <source>
        <strain evidence="8">CBS 304.34</strain>
    </source>
</reference>
<reference evidence="8" key="3">
    <citation type="submission" date="2025-04" db="UniProtKB">
        <authorList>
            <consortium name="RefSeq"/>
        </authorList>
    </citation>
    <scope>IDENTIFICATION</scope>
    <source>
        <strain evidence="8">CBS 304.34</strain>
    </source>
</reference>
<accession>A0A6A6YRK1</accession>
<feature type="domain" description="FAD-dependent oxidoreductase 2 FAD-binding" evidence="5">
    <location>
        <begin position="9"/>
        <end position="458"/>
    </location>
</feature>
<dbReference type="InterPro" id="IPR036188">
    <property type="entry name" value="FAD/NAD-bd_sf"/>
</dbReference>
<comment type="cofactor">
    <cofactor evidence="1">
        <name>FAD</name>
        <dbReference type="ChEBI" id="CHEBI:57692"/>
    </cofactor>
</comment>
<dbReference type="AlphaFoldDB" id="A0A6A6YRK1"/>
<dbReference type="PANTHER" id="PTHR43400:SF10">
    <property type="entry name" value="3-OXOSTEROID 1-DEHYDROGENASE"/>
    <property type="match status" value="1"/>
</dbReference>
<keyword evidence="3" id="KW-0274">FAD</keyword>
<dbReference type="InterPro" id="IPR027477">
    <property type="entry name" value="Succ_DH/fumarate_Rdtase_cat_sf"/>
</dbReference>
<dbReference type="GO" id="GO:0016491">
    <property type="term" value="F:oxidoreductase activity"/>
    <property type="evidence" value="ECO:0007669"/>
    <property type="project" value="UniProtKB-KW"/>
</dbReference>
<dbReference type="Gene3D" id="3.50.50.60">
    <property type="entry name" value="FAD/NAD(P)-binding domain"/>
    <property type="match status" value="1"/>
</dbReference>
<proteinExistence type="predicted"/>
<dbReference type="Pfam" id="PF00890">
    <property type="entry name" value="FAD_binding_2"/>
    <property type="match status" value="1"/>
</dbReference>
<dbReference type="SUPFAM" id="SSF56425">
    <property type="entry name" value="Succinate dehydrogenase/fumarate reductase flavoprotein, catalytic domain"/>
    <property type="match status" value="1"/>
</dbReference>
<dbReference type="RefSeq" id="XP_033577559.1">
    <property type="nucleotide sequence ID" value="XM_033721991.1"/>
</dbReference>
<organism evidence="6">
    <name type="scientific">Mytilinidion resinicola</name>
    <dbReference type="NCBI Taxonomy" id="574789"/>
    <lineage>
        <taxon>Eukaryota</taxon>
        <taxon>Fungi</taxon>
        <taxon>Dikarya</taxon>
        <taxon>Ascomycota</taxon>
        <taxon>Pezizomycotina</taxon>
        <taxon>Dothideomycetes</taxon>
        <taxon>Pleosporomycetidae</taxon>
        <taxon>Mytilinidiales</taxon>
        <taxon>Mytilinidiaceae</taxon>
        <taxon>Mytilinidion</taxon>
    </lineage>
</organism>
<dbReference type="Gene3D" id="3.90.700.10">
    <property type="entry name" value="Succinate dehydrogenase/fumarate reductase flavoprotein, catalytic domain"/>
    <property type="match status" value="1"/>
</dbReference>
<gene>
    <name evidence="6 8" type="ORF">BDZ99DRAFT_475514</name>
</gene>
<dbReference type="Proteomes" id="UP000504636">
    <property type="component" value="Unplaced"/>
</dbReference>
<protein>
    <submittedName>
        <fullName evidence="6 8">Fumarate reductase flavo protein subunit</fullName>
    </submittedName>
</protein>
<evidence type="ECO:0000256" key="3">
    <source>
        <dbReference type="ARBA" id="ARBA00022827"/>
    </source>
</evidence>
<evidence type="ECO:0000256" key="2">
    <source>
        <dbReference type="ARBA" id="ARBA00022630"/>
    </source>
</evidence>
<keyword evidence="4" id="KW-0560">Oxidoreductase</keyword>
<dbReference type="PANTHER" id="PTHR43400">
    <property type="entry name" value="FUMARATE REDUCTASE"/>
    <property type="match status" value="1"/>
</dbReference>
<sequence length="480" mass="51532">MTLTPRRRVLVIGSGGAGVAASLEASRQGAEVILLESRDQLGGATSMSAGIIFAGGTDTQKKAGVQDTKEELLAYYAAICQWTVSPKLLETMVDGCADLIPWLEDLGVIFRPEDLYIAGMEKNPRGHKPSGDTGGRGPAGGAAIINAIVTAFDEQKVQVHTNTRITSITSSTGGGTKVTSEDGREFHGDSVVFASGGFGASIEKLARYYPDAVKHEGWTWYIGPESNQGDAIDMALSVGGTVVNENSGGLNVTPNFIQDIDLYMPPWLLYLNIHGRRFINELSPYTIAGPTLVAQPKSRCWGIFDTRALTYATDHPLDPDPYGLGFKMRSNWEAETLHKEVASGRIIKADSLSELARLTGMPVESVEHTIWKWNQDVVHGKDPEFGKQSSEMMPLDQAPFYAADVRPHAVGITYTGLEVDEEARLLDQFGRPIPHFYAAGEAVGGLEKSIYPGGGYSIGAALLFGRIAGKNAASEVKASP</sequence>
<reference evidence="6 8" key="1">
    <citation type="journal article" date="2020" name="Stud. Mycol.">
        <title>101 Dothideomycetes genomes: a test case for predicting lifestyles and emergence of pathogens.</title>
        <authorList>
            <person name="Haridas S."/>
            <person name="Albert R."/>
            <person name="Binder M."/>
            <person name="Bloem J."/>
            <person name="Labutti K."/>
            <person name="Salamov A."/>
            <person name="Andreopoulos B."/>
            <person name="Baker S."/>
            <person name="Barry K."/>
            <person name="Bills G."/>
            <person name="Bluhm B."/>
            <person name="Cannon C."/>
            <person name="Castanera R."/>
            <person name="Culley D."/>
            <person name="Daum C."/>
            <person name="Ezra D."/>
            <person name="Gonzalez J."/>
            <person name="Henrissat B."/>
            <person name="Kuo A."/>
            <person name="Liang C."/>
            <person name="Lipzen A."/>
            <person name="Lutzoni F."/>
            <person name="Magnuson J."/>
            <person name="Mondo S."/>
            <person name="Nolan M."/>
            <person name="Ohm R."/>
            <person name="Pangilinan J."/>
            <person name="Park H.-J."/>
            <person name="Ramirez L."/>
            <person name="Alfaro M."/>
            <person name="Sun H."/>
            <person name="Tritt A."/>
            <person name="Yoshinaga Y."/>
            <person name="Zwiers L.-H."/>
            <person name="Turgeon B."/>
            <person name="Goodwin S."/>
            <person name="Spatafora J."/>
            <person name="Crous P."/>
            <person name="Grigoriev I."/>
        </authorList>
    </citation>
    <scope>NUCLEOTIDE SEQUENCE</scope>
    <source>
        <strain evidence="6 8">CBS 304.34</strain>
    </source>
</reference>
<evidence type="ECO:0000313" key="6">
    <source>
        <dbReference type="EMBL" id="KAF2810595.1"/>
    </source>
</evidence>
<evidence type="ECO:0000256" key="4">
    <source>
        <dbReference type="ARBA" id="ARBA00023002"/>
    </source>
</evidence>
<keyword evidence="2" id="KW-0285">Flavoprotein</keyword>
<evidence type="ECO:0000259" key="5">
    <source>
        <dbReference type="Pfam" id="PF00890"/>
    </source>
</evidence>
<dbReference type="EMBL" id="MU003699">
    <property type="protein sequence ID" value="KAF2810595.1"/>
    <property type="molecule type" value="Genomic_DNA"/>
</dbReference>